<evidence type="ECO:0000313" key="1">
    <source>
        <dbReference type="EMBL" id="CAG9333479.1"/>
    </source>
</evidence>
<accession>A0AAU9K708</accession>
<gene>
    <name evidence="1" type="ORF">BSTOLATCC_MIC58411</name>
</gene>
<dbReference type="EMBL" id="CAJZBQ010000056">
    <property type="protein sequence ID" value="CAG9333479.1"/>
    <property type="molecule type" value="Genomic_DNA"/>
</dbReference>
<dbReference type="AlphaFoldDB" id="A0AAU9K708"/>
<comment type="caution">
    <text evidence="1">The sequence shown here is derived from an EMBL/GenBank/DDBJ whole genome shotgun (WGS) entry which is preliminary data.</text>
</comment>
<name>A0AAU9K708_9CILI</name>
<sequence>MDSELEKITPAASNAKFGLHPDFEFLLFANTPPEIPFFGIFVWETFVQPNSTPQKSIAFHSTLESTMQWGYGDREPFFTVVMASDAKEDEWWFKSWNSSRSKNSPCRTTKRVNP</sequence>
<evidence type="ECO:0000313" key="2">
    <source>
        <dbReference type="Proteomes" id="UP001162131"/>
    </source>
</evidence>
<keyword evidence="2" id="KW-1185">Reference proteome</keyword>
<organism evidence="1 2">
    <name type="scientific">Blepharisma stoltei</name>
    <dbReference type="NCBI Taxonomy" id="1481888"/>
    <lineage>
        <taxon>Eukaryota</taxon>
        <taxon>Sar</taxon>
        <taxon>Alveolata</taxon>
        <taxon>Ciliophora</taxon>
        <taxon>Postciliodesmatophora</taxon>
        <taxon>Heterotrichea</taxon>
        <taxon>Heterotrichida</taxon>
        <taxon>Blepharismidae</taxon>
        <taxon>Blepharisma</taxon>
    </lineage>
</organism>
<reference evidence="1" key="1">
    <citation type="submission" date="2021-09" db="EMBL/GenBank/DDBJ databases">
        <authorList>
            <consortium name="AG Swart"/>
            <person name="Singh M."/>
            <person name="Singh A."/>
            <person name="Seah K."/>
            <person name="Emmerich C."/>
        </authorList>
    </citation>
    <scope>NUCLEOTIDE SEQUENCE</scope>
    <source>
        <strain evidence="1">ATCC30299</strain>
    </source>
</reference>
<dbReference type="Proteomes" id="UP001162131">
    <property type="component" value="Unassembled WGS sequence"/>
</dbReference>
<protein>
    <submittedName>
        <fullName evidence="1">Uncharacterized protein</fullName>
    </submittedName>
</protein>
<proteinExistence type="predicted"/>